<dbReference type="EMBL" id="LR586016">
    <property type="protein sequence ID" value="VIP01632.1"/>
    <property type="molecule type" value="Genomic_DNA"/>
</dbReference>
<feature type="domain" description="IrrE N-terminal-like" evidence="1">
    <location>
        <begin position="146"/>
        <end position="205"/>
    </location>
</feature>
<dbReference type="KEGG" id="tim:GMBLW1_23280"/>
<feature type="domain" description="IrrE N-terminal-like" evidence="1">
    <location>
        <begin position="74"/>
        <end position="122"/>
    </location>
</feature>
<dbReference type="InterPro" id="IPR010359">
    <property type="entry name" value="IrrE_HExxH"/>
</dbReference>
<organism evidence="2">
    <name type="scientific">Tuwongella immobilis</name>
    <dbReference type="NCBI Taxonomy" id="692036"/>
    <lineage>
        <taxon>Bacteria</taxon>
        <taxon>Pseudomonadati</taxon>
        <taxon>Planctomycetota</taxon>
        <taxon>Planctomycetia</taxon>
        <taxon>Gemmatales</taxon>
        <taxon>Gemmataceae</taxon>
        <taxon>Tuwongella</taxon>
    </lineage>
</organism>
<name>A0A6C2YL37_9BACT</name>
<proteinExistence type="predicted"/>
<sequence>MTPRIANALEQLVEWSGIHLPDRGPIPLEQYFTMVGLTCYGYPNLTRRQIGTRLIECGVRTSIVMDDTPLAGYVISFQSGRTMIFFRSSDPIPRQRFTLAHELGHFLLHRDENQAVWIREESEVSDERIEASDLEPPAPGGRAETETVEQEREANQFAACLLVPESRVIRVLTPTREIPVPTHRYAVHQLMSECLVSYEMAHYRVQDVLKTSRIREESRRE</sequence>
<keyword evidence="3" id="KW-1185">Reference proteome</keyword>
<reference evidence="2" key="1">
    <citation type="submission" date="2019-04" db="EMBL/GenBank/DDBJ databases">
        <authorList>
            <consortium name="Science for Life Laboratories"/>
        </authorList>
    </citation>
    <scope>NUCLEOTIDE SEQUENCE</scope>
    <source>
        <strain evidence="2">MBLW1</strain>
    </source>
</reference>
<dbReference type="AlphaFoldDB" id="A0A6C2YL37"/>
<dbReference type="InterPro" id="IPR052345">
    <property type="entry name" value="Rad_response_metalloprotease"/>
</dbReference>
<dbReference type="Gene3D" id="1.10.10.2910">
    <property type="match status" value="1"/>
</dbReference>
<dbReference type="RefSeq" id="WP_162656823.1">
    <property type="nucleotide sequence ID" value="NZ_LR593887.1"/>
</dbReference>
<dbReference type="Proteomes" id="UP000464378">
    <property type="component" value="Chromosome"/>
</dbReference>
<dbReference type="PANTHER" id="PTHR43236">
    <property type="entry name" value="ANTITOXIN HIGA1"/>
    <property type="match status" value="1"/>
</dbReference>
<dbReference type="PANTHER" id="PTHR43236:SF1">
    <property type="entry name" value="BLL7220 PROTEIN"/>
    <property type="match status" value="1"/>
</dbReference>
<dbReference type="Pfam" id="PF06114">
    <property type="entry name" value="Peptidase_M78"/>
    <property type="match status" value="2"/>
</dbReference>
<evidence type="ECO:0000259" key="1">
    <source>
        <dbReference type="Pfam" id="PF06114"/>
    </source>
</evidence>
<dbReference type="InParanoid" id="A0A6C2YL37"/>
<protein>
    <recommendedName>
        <fullName evidence="1">IrrE N-terminal-like domain-containing protein</fullName>
    </recommendedName>
</protein>
<dbReference type="EMBL" id="LR593887">
    <property type="protein sequence ID" value="VTR98984.1"/>
    <property type="molecule type" value="Genomic_DNA"/>
</dbReference>
<gene>
    <name evidence="2" type="ORF">GMBLW1_23280</name>
</gene>
<evidence type="ECO:0000313" key="2">
    <source>
        <dbReference type="EMBL" id="VIP01632.1"/>
    </source>
</evidence>
<evidence type="ECO:0000313" key="3">
    <source>
        <dbReference type="Proteomes" id="UP000464378"/>
    </source>
</evidence>
<accession>A0A6C2YL37</accession>